<gene>
    <name evidence="4" type="ORF">ORQ98_12670</name>
</gene>
<dbReference type="InterPro" id="IPR019432">
    <property type="entry name" value="Acyltransferase_MbtK/IucB-like"/>
</dbReference>
<keyword evidence="2" id="KW-0046">Antibiotic resistance</keyword>
<dbReference type="InterPro" id="IPR016181">
    <property type="entry name" value="Acyl_CoA_acyltransferase"/>
</dbReference>
<comment type="pathway">
    <text evidence="1">Siderophore biosynthesis.</text>
</comment>
<evidence type="ECO:0000256" key="1">
    <source>
        <dbReference type="ARBA" id="ARBA00004924"/>
    </source>
</evidence>
<dbReference type="EMBL" id="JAPMOU010000014">
    <property type="protein sequence ID" value="MDE1462822.1"/>
    <property type="molecule type" value="Genomic_DNA"/>
</dbReference>
<accession>A0ABT5UBB8</accession>
<keyword evidence="5" id="KW-1185">Reference proteome</keyword>
<name>A0ABT5UBB8_9GAMM</name>
<reference evidence="4 5" key="1">
    <citation type="submission" date="2022-11" db="EMBL/GenBank/DDBJ databases">
        <title>Spartinivicinus poritis sp. nov., isolated from scleractinian coral Porites lutea.</title>
        <authorList>
            <person name="Zhang G."/>
            <person name="Cai L."/>
            <person name="Wei Q."/>
        </authorList>
    </citation>
    <scope>NUCLEOTIDE SEQUENCE [LARGE SCALE GENOMIC DNA]</scope>
    <source>
        <strain evidence="4 5">A2-2</strain>
    </source>
</reference>
<feature type="domain" description="N-acetyltransferase" evidence="3">
    <location>
        <begin position="143"/>
        <end position="308"/>
    </location>
</feature>
<proteinExistence type="predicted"/>
<dbReference type="Proteomes" id="UP001528823">
    <property type="component" value="Unassembled WGS sequence"/>
</dbReference>
<dbReference type="PROSITE" id="PS51186">
    <property type="entry name" value="GNAT"/>
    <property type="match status" value="1"/>
</dbReference>
<dbReference type="InterPro" id="IPR000182">
    <property type="entry name" value="GNAT_dom"/>
</dbReference>
<dbReference type="Gene3D" id="3.40.630.30">
    <property type="match status" value="1"/>
</dbReference>
<dbReference type="Pfam" id="PF13523">
    <property type="entry name" value="Acetyltransf_8"/>
    <property type="match status" value="1"/>
</dbReference>
<evidence type="ECO:0000313" key="5">
    <source>
        <dbReference type="Proteomes" id="UP001528823"/>
    </source>
</evidence>
<dbReference type="PANTHER" id="PTHR31438:SF1">
    <property type="entry name" value="LYSINE N-ACYLTRANSFERASE C17G9.06C-RELATED"/>
    <property type="match status" value="1"/>
</dbReference>
<dbReference type="PANTHER" id="PTHR31438">
    <property type="entry name" value="LYSINE N-ACYLTRANSFERASE C17G9.06C-RELATED"/>
    <property type="match status" value="1"/>
</dbReference>
<evidence type="ECO:0000259" key="3">
    <source>
        <dbReference type="PROSITE" id="PS51186"/>
    </source>
</evidence>
<protein>
    <submittedName>
        <fullName evidence="4">GNAT family N-acetyltransferase</fullName>
    </submittedName>
</protein>
<organism evidence="4 5">
    <name type="scientific">Spartinivicinus poritis</name>
    <dbReference type="NCBI Taxonomy" id="2994640"/>
    <lineage>
        <taxon>Bacteria</taxon>
        <taxon>Pseudomonadati</taxon>
        <taxon>Pseudomonadota</taxon>
        <taxon>Gammaproteobacteria</taxon>
        <taxon>Oceanospirillales</taxon>
        <taxon>Zooshikellaceae</taxon>
        <taxon>Spartinivicinus</taxon>
    </lineage>
</organism>
<dbReference type="SMART" id="SM01006">
    <property type="entry name" value="AlcB"/>
    <property type="match status" value="1"/>
</dbReference>
<evidence type="ECO:0000256" key="2">
    <source>
        <dbReference type="ARBA" id="ARBA00023251"/>
    </source>
</evidence>
<dbReference type="RefSeq" id="WP_274689173.1">
    <property type="nucleotide sequence ID" value="NZ_JAPMOU010000014.1"/>
</dbReference>
<dbReference type="SUPFAM" id="SSF55729">
    <property type="entry name" value="Acyl-CoA N-acyltransferases (Nat)"/>
    <property type="match status" value="1"/>
</dbReference>
<comment type="caution">
    <text evidence="4">The sequence shown here is derived from an EMBL/GenBank/DDBJ whole genome shotgun (WGS) entry which is preliminary data.</text>
</comment>
<evidence type="ECO:0000313" key="4">
    <source>
        <dbReference type="EMBL" id="MDE1462822.1"/>
    </source>
</evidence>
<sequence>MSENTVKPYDSLFAIEQPAEKIAKVEILDQISLDYLIKLWVKGIDSLFQAFPTIDGIYLLNDEKQNWSNLASQVPALTPFINQVLYRQQFYQLPLHWHKHNLSSHYPQRLIQSTKQVRLHPQRPPKPTGEVYSRFDSLVGKQISFRTFDLEKDINCFTGWMNDPRVAEFWEQAWSREKLVEFINERQQDPHIIPLIGEFDGDPFGYFEVYWVSEDRLAPYYDNTHYDRGIHLLVGEQVFRGPLFFKSWMRALTHYLFIDEQRTQRIVLEPRHDNQRLFRRIKDVGYRILFEFDFPHKTSALVMIERQAFFHDQFVELMEEQ</sequence>